<organism evidence="1 2">
    <name type="scientific">Paludibacter jiangxiensis</name>
    <dbReference type="NCBI Taxonomy" id="681398"/>
    <lineage>
        <taxon>Bacteria</taxon>
        <taxon>Pseudomonadati</taxon>
        <taxon>Bacteroidota</taxon>
        <taxon>Bacteroidia</taxon>
        <taxon>Bacteroidales</taxon>
        <taxon>Paludibacteraceae</taxon>
        <taxon>Paludibacter</taxon>
    </lineage>
</organism>
<evidence type="ECO:0000313" key="1">
    <source>
        <dbReference type="EMBL" id="GAT62352.1"/>
    </source>
</evidence>
<dbReference type="AlphaFoldDB" id="A0A170Z5W0"/>
<dbReference type="Proteomes" id="UP000076586">
    <property type="component" value="Unassembled WGS sequence"/>
</dbReference>
<dbReference type="STRING" id="681398.PJIAN_1945"/>
<reference evidence="2" key="2">
    <citation type="journal article" date="2017" name="Genome Announc.">
        <title>Draft genome sequence of Paludibacter jiangxiensis NM7(T), a propionate-producing fermentative bacterium.</title>
        <authorList>
            <person name="Qiu Y.-L."/>
            <person name="Tourlousse D.M."/>
            <person name="Matsuura N."/>
            <person name="Ohashi A."/>
            <person name="Sekiguchi Y."/>
        </authorList>
    </citation>
    <scope>NUCLEOTIDE SEQUENCE [LARGE SCALE GENOMIC DNA]</scope>
    <source>
        <strain evidence="2">NM7</strain>
    </source>
</reference>
<accession>A0A170Z5W0</accession>
<evidence type="ECO:0000313" key="2">
    <source>
        <dbReference type="Proteomes" id="UP000076586"/>
    </source>
</evidence>
<dbReference type="EMBL" id="BDCR01000001">
    <property type="protein sequence ID" value="GAT62352.1"/>
    <property type="molecule type" value="Genomic_DNA"/>
</dbReference>
<proteinExistence type="predicted"/>
<gene>
    <name evidence="1" type="ORF">PJIAN_1945</name>
</gene>
<protein>
    <submittedName>
        <fullName evidence="1">Uncharacterized protein</fullName>
    </submittedName>
</protein>
<reference evidence="2" key="1">
    <citation type="submission" date="2016-04" db="EMBL/GenBank/DDBJ databases">
        <title>Draft genome sequence of Paludibacter jiangxiensis strain NM7.</title>
        <authorList>
            <person name="Qiu Y."/>
            <person name="Matsuura N."/>
            <person name="Ohashi A."/>
            <person name="Tourlousse M.D."/>
            <person name="Sekiguchi Y."/>
        </authorList>
    </citation>
    <scope>NUCLEOTIDE SEQUENCE [LARGE SCALE GENOMIC DNA]</scope>
    <source>
        <strain evidence="2">NM7</strain>
    </source>
</reference>
<name>A0A170Z5W0_9BACT</name>
<keyword evidence="2" id="KW-1185">Reference proteome</keyword>
<sequence>MEFSGEISESLNDSDFTCVWKLVDQKPCKGTHFYQASQTKRCFPCLFNNKNARKQTKIAILPPLYSKIVILCRLKNNIFSRQNLQIDFQSPIFDAISNVCYVTFKFI</sequence>
<comment type="caution">
    <text evidence="1">The sequence shown here is derived from an EMBL/GenBank/DDBJ whole genome shotgun (WGS) entry which is preliminary data.</text>
</comment>